<evidence type="ECO:0000256" key="2">
    <source>
        <dbReference type="ARBA" id="ARBA00023125"/>
    </source>
</evidence>
<dbReference type="Proteomes" id="UP000515291">
    <property type="component" value="Chromosome"/>
</dbReference>
<name>A0A7G6U8P1_9BRAD</name>
<dbReference type="SUPFAM" id="SSF46785">
    <property type="entry name" value="Winged helix' DNA-binding domain"/>
    <property type="match status" value="1"/>
</dbReference>
<evidence type="ECO:0000256" key="1">
    <source>
        <dbReference type="ARBA" id="ARBA00023015"/>
    </source>
</evidence>
<gene>
    <name evidence="5" type="ORF">HB776_09630</name>
</gene>
<evidence type="ECO:0000313" key="5">
    <source>
        <dbReference type="EMBL" id="QND75373.1"/>
    </source>
</evidence>
<evidence type="ECO:0000313" key="6">
    <source>
        <dbReference type="Proteomes" id="UP000515291"/>
    </source>
</evidence>
<organism evidence="5 6">
    <name type="scientific">Tardiphaga robiniae</name>
    <dbReference type="NCBI Taxonomy" id="943830"/>
    <lineage>
        <taxon>Bacteria</taxon>
        <taxon>Pseudomonadati</taxon>
        <taxon>Pseudomonadota</taxon>
        <taxon>Alphaproteobacteria</taxon>
        <taxon>Hyphomicrobiales</taxon>
        <taxon>Nitrobacteraceae</taxon>
        <taxon>Tardiphaga</taxon>
    </lineage>
</organism>
<dbReference type="InterPro" id="IPR036390">
    <property type="entry name" value="WH_DNA-bd_sf"/>
</dbReference>
<dbReference type="PROSITE" id="PS51118">
    <property type="entry name" value="HTH_HXLR"/>
    <property type="match status" value="1"/>
</dbReference>
<dbReference type="InterPro" id="IPR002577">
    <property type="entry name" value="HTH_HxlR"/>
</dbReference>
<reference evidence="6" key="1">
    <citation type="journal article" date="2020" name="Mol. Plant Microbe">
        <title>Rhizobial microsymbionts of the narrowly endemic Oxytropis species growing in Kamchatka are characterized by significant genetic diversity and possess a set of genes that are associated with T3SS and T6SS secretion systems and can affect the development of symbiosis.</title>
        <authorList>
            <person name="Safronova V."/>
            <person name="Guro P."/>
            <person name="Sazanova A."/>
            <person name="Kuznetsova I."/>
            <person name="Belimov A."/>
            <person name="Yakubov V."/>
            <person name="Chirak E."/>
            <person name="Afonin A."/>
            <person name="Gogolev Y."/>
            <person name="Andronov E."/>
            <person name="Tikhonovich I."/>
        </authorList>
    </citation>
    <scope>NUCLEOTIDE SEQUENCE [LARGE SCALE GENOMIC DNA]</scope>
    <source>
        <strain evidence="6">581</strain>
    </source>
</reference>
<dbReference type="InterPro" id="IPR036388">
    <property type="entry name" value="WH-like_DNA-bd_sf"/>
</dbReference>
<keyword evidence="1" id="KW-0805">Transcription regulation</keyword>
<feature type="domain" description="HTH hxlR-type" evidence="4">
    <location>
        <begin position="11"/>
        <end position="108"/>
    </location>
</feature>
<dbReference type="AlphaFoldDB" id="A0A7G6U8P1"/>
<dbReference type="KEGG" id="trb:HB776_09630"/>
<dbReference type="GO" id="GO:0003677">
    <property type="term" value="F:DNA binding"/>
    <property type="evidence" value="ECO:0007669"/>
    <property type="project" value="UniProtKB-KW"/>
</dbReference>
<dbReference type="PANTHER" id="PTHR33204">
    <property type="entry name" value="TRANSCRIPTIONAL REGULATOR, MARR FAMILY"/>
    <property type="match status" value="1"/>
</dbReference>
<protein>
    <submittedName>
        <fullName evidence="5">Helix-turn-helix transcriptional regulator</fullName>
    </submittedName>
</protein>
<dbReference type="Pfam" id="PF01638">
    <property type="entry name" value="HxlR"/>
    <property type="match status" value="1"/>
</dbReference>
<dbReference type="PANTHER" id="PTHR33204:SF36">
    <property type="entry name" value="TRANSCRIPTIONAL REGULATORY PROTEIN"/>
    <property type="match status" value="1"/>
</dbReference>
<keyword evidence="2" id="KW-0238">DNA-binding</keyword>
<dbReference type="RefSeq" id="WP_184519565.1">
    <property type="nucleotide sequence ID" value="NZ_CP050292.1"/>
</dbReference>
<evidence type="ECO:0000256" key="3">
    <source>
        <dbReference type="ARBA" id="ARBA00023163"/>
    </source>
</evidence>
<dbReference type="Gene3D" id="1.10.10.10">
    <property type="entry name" value="Winged helix-like DNA-binding domain superfamily/Winged helix DNA-binding domain"/>
    <property type="match status" value="1"/>
</dbReference>
<accession>A0A7G6U8P1</accession>
<evidence type="ECO:0000259" key="4">
    <source>
        <dbReference type="PROSITE" id="PS51118"/>
    </source>
</evidence>
<proteinExistence type="predicted"/>
<keyword evidence="3" id="KW-0804">Transcription</keyword>
<dbReference type="EMBL" id="CP050292">
    <property type="protein sequence ID" value="QND75373.1"/>
    <property type="molecule type" value="Genomic_DNA"/>
</dbReference>
<sequence>MKWDSLEEEPCSLARTVSVIGDRWTLMILRECFLRKRRFDAFQTSLGITRHLLADRLKKLVRFGVLRRIPYMDAPKRYEYILTQKGLDLYPIIMSVVHWGNIHMVDSRGRPMLHEHKTCGKHFDPLMICSECGEPVLAKEVHVHPGPGARETATPRTQIAKTQVKVQAPKATASRAKRA</sequence>